<comment type="caution">
    <text evidence="2">The sequence shown here is derived from an EMBL/GenBank/DDBJ whole genome shotgun (WGS) entry which is preliminary data.</text>
</comment>
<evidence type="ECO:0000313" key="3">
    <source>
        <dbReference type="Proteomes" id="UP000298347"/>
    </source>
</evidence>
<sequence>MTVHGLLQEVETGTGKDSVNTIKLKEYPTPFIVDGYSVTQAQWRQFISNTSYGTDITFHIKRTDASNLRTKHYFYSYIYELQIGTKHYGSLQAENSGERKNDDWGLAVGCFFGVIAAFLAIIAYRI</sequence>
<evidence type="ECO:0000256" key="1">
    <source>
        <dbReference type="SAM" id="Phobius"/>
    </source>
</evidence>
<accession>A0A4Z0GNE9</accession>
<dbReference type="AlphaFoldDB" id="A0A4Z0GNE9"/>
<protein>
    <submittedName>
        <fullName evidence="2">Uncharacterized protein</fullName>
    </submittedName>
</protein>
<proteinExistence type="predicted"/>
<keyword evidence="1" id="KW-0812">Transmembrane</keyword>
<organism evidence="2 3">
    <name type="scientific">Sporolactobacillus shoreae</name>
    <dbReference type="NCBI Taxonomy" id="1465501"/>
    <lineage>
        <taxon>Bacteria</taxon>
        <taxon>Bacillati</taxon>
        <taxon>Bacillota</taxon>
        <taxon>Bacilli</taxon>
        <taxon>Bacillales</taxon>
        <taxon>Sporolactobacillaceae</taxon>
        <taxon>Sporolactobacillus</taxon>
    </lineage>
</organism>
<keyword evidence="1" id="KW-1133">Transmembrane helix</keyword>
<feature type="transmembrane region" description="Helical" evidence="1">
    <location>
        <begin position="104"/>
        <end position="124"/>
    </location>
</feature>
<name>A0A4Z0GNE9_9BACL</name>
<evidence type="ECO:0000313" key="2">
    <source>
        <dbReference type="EMBL" id="TGA97472.1"/>
    </source>
</evidence>
<dbReference type="RefSeq" id="WP_135348938.1">
    <property type="nucleotide sequence ID" value="NZ_SRJD01000013.1"/>
</dbReference>
<dbReference type="Proteomes" id="UP000298347">
    <property type="component" value="Unassembled WGS sequence"/>
</dbReference>
<reference evidence="2 3" key="1">
    <citation type="journal article" date="2015" name="Int. J. Syst. Evol. Microbiol.">
        <title>Sporolactobacillus shoreae sp. nov. and Sporolactobacillus spathodeae sp. nov., two spore-forming lactic acid bacteria isolated from tree barks in Thailand.</title>
        <authorList>
            <person name="Thamacharoensuk T."/>
            <person name="Kitahara M."/>
            <person name="Ohkuma M."/>
            <person name="Thongchul N."/>
            <person name="Tanasupawat S."/>
        </authorList>
    </citation>
    <scope>NUCLEOTIDE SEQUENCE [LARGE SCALE GENOMIC DNA]</scope>
    <source>
        <strain evidence="2 3">BK92</strain>
    </source>
</reference>
<gene>
    <name evidence="2" type="ORF">E4665_11510</name>
</gene>
<keyword evidence="3" id="KW-1185">Reference proteome</keyword>
<dbReference type="EMBL" id="SRJD01000013">
    <property type="protein sequence ID" value="TGA97472.1"/>
    <property type="molecule type" value="Genomic_DNA"/>
</dbReference>
<keyword evidence="1" id="KW-0472">Membrane</keyword>